<feature type="domain" description="Alanine racemase C-terminal" evidence="9">
    <location>
        <begin position="229"/>
        <end position="350"/>
    </location>
</feature>
<keyword evidence="6" id="KW-0413">Isomerase</keyword>
<dbReference type="SUPFAM" id="SSF50621">
    <property type="entry name" value="Alanine racemase C-terminal domain-like"/>
    <property type="match status" value="1"/>
</dbReference>
<sequence length="350" mass="36553">MMDVPAPLRLAIDDDALAANWRAMARLSRDAACGAAVKADGYGLGARHVVRVLAAAGCRDFFVATWSEVAAIADLIAGHDLRLSVLHGVRDEDMAAATTLPARPVLNTPQQVARWREGGGGRACDVMVDTGMHRLGVAAGDVAGGLLAGLAIDTLMSHLACADEPSPMNMVQRDALAALAGSTDAVRLSLANSAGVTLGRDYRFGLTRPGLALYGGEPCAALSGVVRQVVRPQAQILQRRCVRAGGAVGYNATWTAPVDTEVAILNLGYADGYLRGFSGRGAARCDDARLPVIGRVSMDLTAIDVTNAAHLAEGDWVEIDYHLPSAAAASGLSQYELLTGLGIRFDRRAA</sequence>
<dbReference type="RefSeq" id="WP_136942278.1">
    <property type="nucleotide sequence ID" value="NZ_SWKR01000002.1"/>
</dbReference>
<dbReference type="Gene3D" id="3.20.20.10">
    <property type="entry name" value="Alanine racemase"/>
    <property type="match status" value="1"/>
</dbReference>
<evidence type="ECO:0000256" key="3">
    <source>
        <dbReference type="ARBA" id="ARBA00007880"/>
    </source>
</evidence>
<dbReference type="Pfam" id="PF00842">
    <property type="entry name" value="Ala_racemase_C"/>
    <property type="match status" value="1"/>
</dbReference>
<dbReference type="InterPro" id="IPR029066">
    <property type="entry name" value="PLP-binding_barrel"/>
</dbReference>
<evidence type="ECO:0000256" key="6">
    <source>
        <dbReference type="ARBA" id="ARBA00023235"/>
    </source>
</evidence>
<comment type="caution">
    <text evidence="10">The sequence shown here is derived from an EMBL/GenBank/DDBJ whole genome shotgun (WGS) entry which is preliminary data.</text>
</comment>
<dbReference type="GO" id="GO:0030632">
    <property type="term" value="P:D-alanine biosynthetic process"/>
    <property type="evidence" value="ECO:0007669"/>
    <property type="project" value="TreeGrafter"/>
</dbReference>
<keyword evidence="11" id="KW-1185">Reference proteome</keyword>
<dbReference type="PRINTS" id="PR00992">
    <property type="entry name" value="ALARACEMASE"/>
</dbReference>
<comment type="catalytic activity">
    <reaction evidence="1">
        <text>L-alanine = D-alanine</text>
        <dbReference type="Rhea" id="RHEA:20249"/>
        <dbReference type="ChEBI" id="CHEBI:57416"/>
        <dbReference type="ChEBI" id="CHEBI:57972"/>
        <dbReference type="EC" id="5.1.1.1"/>
    </reaction>
</comment>
<dbReference type="InterPro" id="IPR011079">
    <property type="entry name" value="Ala_racemase_C"/>
</dbReference>
<dbReference type="Proteomes" id="UP000309138">
    <property type="component" value="Unassembled WGS sequence"/>
</dbReference>
<dbReference type="InterPro" id="IPR001608">
    <property type="entry name" value="Ala_racemase_N"/>
</dbReference>
<dbReference type="EMBL" id="SWKR01000002">
    <property type="protein sequence ID" value="TKD50337.1"/>
    <property type="molecule type" value="Genomic_DNA"/>
</dbReference>
<dbReference type="AlphaFoldDB" id="A0A4U1L0Q7"/>
<evidence type="ECO:0000256" key="2">
    <source>
        <dbReference type="ARBA" id="ARBA00001933"/>
    </source>
</evidence>
<name>A0A4U1L0Q7_9SPHN</name>
<dbReference type="GO" id="GO:0005829">
    <property type="term" value="C:cytosol"/>
    <property type="evidence" value="ECO:0007669"/>
    <property type="project" value="TreeGrafter"/>
</dbReference>
<dbReference type="Gene3D" id="2.40.37.10">
    <property type="entry name" value="Lyase, Ornithine Decarboxylase, Chain A, domain 1"/>
    <property type="match status" value="1"/>
</dbReference>
<organism evidence="10 11">
    <name type="scientific">Sphingomonas baiyangensis</name>
    <dbReference type="NCBI Taxonomy" id="2572576"/>
    <lineage>
        <taxon>Bacteria</taxon>
        <taxon>Pseudomonadati</taxon>
        <taxon>Pseudomonadota</taxon>
        <taxon>Alphaproteobacteria</taxon>
        <taxon>Sphingomonadales</taxon>
        <taxon>Sphingomonadaceae</taxon>
        <taxon>Sphingomonas</taxon>
    </lineage>
</organism>
<comment type="similarity">
    <text evidence="3">Belongs to the alanine racemase family.</text>
</comment>
<evidence type="ECO:0000313" key="10">
    <source>
        <dbReference type="EMBL" id="TKD50337.1"/>
    </source>
</evidence>
<feature type="modified residue" description="N6-(pyridoxal phosphate)lysine" evidence="7">
    <location>
        <position position="38"/>
    </location>
</feature>
<dbReference type="SMART" id="SM01005">
    <property type="entry name" value="Ala_racemase_C"/>
    <property type="match status" value="1"/>
</dbReference>
<evidence type="ECO:0000256" key="1">
    <source>
        <dbReference type="ARBA" id="ARBA00000316"/>
    </source>
</evidence>
<protein>
    <recommendedName>
        <fullName evidence="4">alanine racemase</fullName>
        <ecNumber evidence="4">5.1.1.1</ecNumber>
    </recommendedName>
</protein>
<proteinExistence type="inferred from homology"/>
<dbReference type="SUPFAM" id="SSF51419">
    <property type="entry name" value="PLP-binding barrel"/>
    <property type="match status" value="1"/>
</dbReference>
<evidence type="ECO:0000256" key="7">
    <source>
        <dbReference type="PIRSR" id="PIRSR600821-50"/>
    </source>
</evidence>
<evidence type="ECO:0000313" key="11">
    <source>
        <dbReference type="Proteomes" id="UP000309138"/>
    </source>
</evidence>
<dbReference type="PROSITE" id="PS00395">
    <property type="entry name" value="ALANINE_RACEMASE"/>
    <property type="match status" value="1"/>
</dbReference>
<dbReference type="Pfam" id="PF01168">
    <property type="entry name" value="Ala_racemase_N"/>
    <property type="match status" value="1"/>
</dbReference>
<dbReference type="GO" id="GO:0008784">
    <property type="term" value="F:alanine racemase activity"/>
    <property type="evidence" value="ECO:0007669"/>
    <property type="project" value="UniProtKB-EC"/>
</dbReference>
<evidence type="ECO:0000256" key="8">
    <source>
        <dbReference type="PIRSR" id="PIRSR600821-52"/>
    </source>
</evidence>
<evidence type="ECO:0000259" key="9">
    <source>
        <dbReference type="SMART" id="SM01005"/>
    </source>
</evidence>
<dbReference type="PANTHER" id="PTHR30511">
    <property type="entry name" value="ALANINE RACEMASE"/>
    <property type="match status" value="1"/>
</dbReference>
<comment type="cofactor">
    <cofactor evidence="2 7">
        <name>pyridoxal 5'-phosphate</name>
        <dbReference type="ChEBI" id="CHEBI:597326"/>
    </cofactor>
</comment>
<feature type="binding site" evidence="8">
    <location>
        <position position="134"/>
    </location>
    <ligand>
        <name>substrate</name>
    </ligand>
</feature>
<evidence type="ECO:0000256" key="4">
    <source>
        <dbReference type="ARBA" id="ARBA00013089"/>
    </source>
</evidence>
<feature type="binding site" evidence="8">
    <location>
        <position position="298"/>
    </location>
    <ligand>
        <name>substrate</name>
    </ligand>
</feature>
<dbReference type="GO" id="GO:0030170">
    <property type="term" value="F:pyridoxal phosphate binding"/>
    <property type="evidence" value="ECO:0007669"/>
    <property type="project" value="TreeGrafter"/>
</dbReference>
<reference evidence="10 11" key="1">
    <citation type="submission" date="2019-04" db="EMBL/GenBank/DDBJ databases">
        <authorList>
            <person name="Yang Y."/>
            <person name="Wei D."/>
        </authorList>
    </citation>
    <scope>NUCLEOTIDE SEQUENCE [LARGE SCALE GENOMIC DNA]</scope>
    <source>
        <strain evidence="10 11">L-1-4w-11</strain>
    </source>
</reference>
<evidence type="ECO:0000256" key="5">
    <source>
        <dbReference type="ARBA" id="ARBA00022898"/>
    </source>
</evidence>
<dbReference type="OrthoDB" id="9813814at2"/>
<accession>A0A4U1L0Q7</accession>
<keyword evidence="5 7" id="KW-0663">Pyridoxal phosphate</keyword>
<dbReference type="InterPro" id="IPR009006">
    <property type="entry name" value="Ala_racemase/Decarboxylase_C"/>
</dbReference>
<gene>
    <name evidence="10" type="ORF">FBR43_05860</name>
</gene>
<dbReference type="PANTHER" id="PTHR30511:SF0">
    <property type="entry name" value="ALANINE RACEMASE, CATABOLIC-RELATED"/>
    <property type="match status" value="1"/>
</dbReference>
<dbReference type="InterPro" id="IPR000821">
    <property type="entry name" value="Ala_racemase"/>
</dbReference>
<dbReference type="InterPro" id="IPR020622">
    <property type="entry name" value="Ala_racemase_pyridoxalP-BS"/>
</dbReference>
<dbReference type="EC" id="5.1.1.1" evidence="4"/>